<keyword evidence="4" id="KW-1185">Reference proteome</keyword>
<proteinExistence type="predicted"/>
<evidence type="ECO:0000313" key="3">
    <source>
        <dbReference type="EMBL" id="KYG76474.1"/>
    </source>
</evidence>
<evidence type="ECO:0008006" key="5">
    <source>
        <dbReference type="Google" id="ProtNLM"/>
    </source>
</evidence>
<keyword evidence="2" id="KW-0812">Transmembrane</keyword>
<dbReference type="STRING" id="296218.AWN68_05415"/>
<name>A0A150XCS6_9BACT</name>
<keyword evidence="2" id="KW-0472">Membrane</keyword>
<gene>
    <name evidence="3" type="ORF">AWN68_05415</name>
</gene>
<sequence length="281" mass="32660">MWWIHNVVENCSNTPIRPNRYMSATITWAIKDRNYVHVSTFEPNVGLNCGCVCPECKEHLGSRIYSKNSNRESCYFHKNEESTCTGGQGESELHLLAKKIFEKNNWLMTPPFETTGKLKFDYKKVEFENIIGNIRPDIILTSETGNQLLVEIGVTSFIKGNHKKISEIERLRIPTVEIDLKELHIENPIIDSSIESELRSHLIESIDKKKWIWNIPSIVNDASEGQSMNSELKDLLILIMTFIGLRALIVRWKRRNSSQKKHRPTNRRKRRKTVYGKSTKY</sequence>
<feature type="transmembrane region" description="Helical" evidence="2">
    <location>
        <begin position="235"/>
        <end position="252"/>
    </location>
</feature>
<dbReference type="AlphaFoldDB" id="A0A150XCS6"/>
<evidence type="ECO:0000256" key="1">
    <source>
        <dbReference type="SAM" id="MobiDB-lite"/>
    </source>
</evidence>
<dbReference type="EMBL" id="LRDB01000023">
    <property type="protein sequence ID" value="KYG76474.1"/>
    <property type="molecule type" value="Genomic_DNA"/>
</dbReference>
<organism evidence="3 4">
    <name type="scientific">Roseivirga echinicomitans</name>
    <dbReference type="NCBI Taxonomy" id="296218"/>
    <lineage>
        <taxon>Bacteria</taxon>
        <taxon>Pseudomonadati</taxon>
        <taxon>Bacteroidota</taxon>
        <taxon>Cytophagia</taxon>
        <taxon>Cytophagales</taxon>
        <taxon>Roseivirgaceae</taxon>
        <taxon>Roseivirga</taxon>
    </lineage>
</organism>
<evidence type="ECO:0000256" key="2">
    <source>
        <dbReference type="SAM" id="Phobius"/>
    </source>
</evidence>
<comment type="caution">
    <text evidence="3">The sequence shown here is derived from an EMBL/GenBank/DDBJ whole genome shotgun (WGS) entry which is preliminary data.</text>
</comment>
<feature type="region of interest" description="Disordered" evidence="1">
    <location>
        <begin position="256"/>
        <end position="281"/>
    </location>
</feature>
<protein>
    <recommendedName>
        <fullName evidence="5">Competence protein CoiA-like family protein</fullName>
    </recommendedName>
</protein>
<reference evidence="3 4" key="1">
    <citation type="submission" date="2016-01" db="EMBL/GenBank/DDBJ databases">
        <title>Genome sequencing of Roseivirga echinicomitans KMM 6058.</title>
        <authorList>
            <person name="Selvaratnam C."/>
            <person name="Thevarajoo S."/>
            <person name="Goh K.M."/>
            <person name="Ee R."/>
            <person name="Chan K.-G."/>
            <person name="Chong C.S."/>
        </authorList>
    </citation>
    <scope>NUCLEOTIDE SEQUENCE [LARGE SCALE GENOMIC DNA]</scope>
    <source>
        <strain evidence="3 4">KMM 6058</strain>
    </source>
</reference>
<evidence type="ECO:0000313" key="4">
    <source>
        <dbReference type="Proteomes" id="UP000075615"/>
    </source>
</evidence>
<dbReference type="Proteomes" id="UP000075615">
    <property type="component" value="Unassembled WGS sequence"/>
</dbReference>
<keyword evidence="2" id="KW-1133">Transmembrane helix</keyword>
<accession>A0A150XCS6</accession>